<protein>
    <recommendedName>
        <fullName evidence="4">DUF1236 domain-containing protein</fullName>
    </recommendedName>
</protein>
<name>A0ABV3PTL2_9HYPH</name>
<feature type="signal peptide" evidence="1">
    <location>
        <begin position="1"/>
        <end position="25"/>
    </location>
</feature>
<dbReference type="Proteomes" id="UP001555786">
    <property type="component" value="Unassembled WGS sequence"/>
</dbReference>
<dbReference type="EMBL" id="JBFNQD010000011">
    <property type="protein sequence ID" value="MEW9309003.1"/>
    <property type="molecule type" value="Genomic_DNA"/>
</dbReference>
<sequence>MYKLTSATFATIVLASGIATGLAQPATNPADTPNDGVIERAPGKIRAVTVSTLDELSIPQRIAANQQIAETGPSELQHLRQVIADTPRLQAALEDYGSAPSSVIAMTFDDTDEVTLVIAS</sequence>
<evidence type="ECO:0000313" key="2">
    <source>
        <dbReference type="EMBL" id="MEW9309003.1"/>
    </source>
</evidence>
<proteinExistence type="predicted"/>
<feature type="chain" id="PRO_5047498172" description="DUF1236 domain-containing protein" evidence="1">
    <location>
        <begin position="26"/>
        <end position="120"/>
    </location>
</feature>
<keyword evidence="1" id="KW-0732">Signal</keyword>
<keyword evidence="3" id="KW-1185">Reference proteome</keyword>
<evidence type="ECO:0000256" key="1">
    <source>
        <dbReference type="SAM" id="SignalP"/>
    </source>
</evidence>
<organism evidence="2 3">
    <name type="scientific">Labrys neptuniae</name>
    <dbReference type="NCBI Taxonomy" id="376174"/>
    <lineage>
        <taxon>Bacteria</taxon>
        <taxon>Pseudomonadati</taxon>
        <taxon>Pseudomonadota</taxon>
        <taxon>Alphaproteobacteria</taxon>
        <taxon>Hyphomicrobiales</taxon>
        <taxon>Xanthobacteraceae</taxon>
        <taxon>Labrys</taxon>
    </lineage>
</organism>
<gene>
    <name evidence="2" type="ORF">ABXS05_25870</name>
</gene>
<evidence type="ECO:0000313" key="3">
    <source>
        <dbReference type="Proteomes" id="UP001555786"/>
    </source>
</evidence>
<evidence type="ECO:0008006" key="4">
    <source>
        <dbReference type="Google" id="ProtNLM"/>
    </source>
</evidence>
<comment type="caution">
    <text evidence="2">The sequence shown here is derived from an EMBL/GenBank/DDBJ whole genome shotgun (WGS) entry which is preliminary data.</text>
</comment>
<reference evidence="2 3" key="1">
    <citation type="submission" date="2024-07" db="EMBL/GenBank/DDBJ databases">
        <title>Description of Labrys sedimenti sp. nov., isolated from a diclofenac-degrading enrichment culture.</title>
        <authorList>
            <person name="Tancsics A."/>
            <person name="Csepanyi A."/>
        </authorList>
    </citation>
    <scope>NUCLEOTIDE SEQUENCE [LARGE SCALE GENOMIC DNA]</scope>
    <source>
        <strain evidence="2 3">LMG 23578</strain>
    </source>
</reference>
<accession>A0ABV3PTL2</accession>
<dbReference type="RefSeq" id="WP_367625841.1">
    <property type="nucleotide sequence ID" value="NZ_JBFNQD010000011.1"/>
</dbReference>